<evidence type="ECO:0000259" key="2">
    <source>
        <dbReference type="Pfam" id="PF13837"/>
    </source>
</evidence>
<keyword evidence="4" id="KW-1185">Reference proteome</keyword>
<evidence type="ECO:0000313" key="3">
    <source>
        <dbReference type="EMBL" id="CAB4031983.1"/>
    </source>
</evidence>
<dbReference type="AlphaFoldDB" id="A0A7D9LK34"/>
<name>A0A7D9LK34_PARCT</name>
<feature type="compositionally biased region" description="Basic residues" evidence="1">
    <location>
        <begin position="237"/>
        <end position="249"/>
    </location>
</feature>
<feature type="compositionally biased region" description="Low complexity" evidence="1">
    <location>
        <begin position="220"/>
        <end position="236"/>
    </location>
</feature>
<gene>
    <name evidence="3" type="ORF">PACLA_8A069331</name>
</gene>
<dbReference type="Pfam" id="PF13837">
    <property type="entry name" value="Myb_DNA-bind_4"/>
    <property type="match status" value="1"/>
</dbReference>
<reference evidence="3" key="1">
    <citation type="submission" date="2020-04" db="EMBL/GenBank/DDBJ databases">
        <authorList>
            <person name="Alioto T."/>
            <person name="Alioto T."/>
            <person name="Gomez Garrido J."/>
        </authorList>
    </citation>
    <scope>NUCLEOTIDE SEQUENCE</scope>
    <source>
        <strain evidence="3">A484AB</strain>
    </source>
</reference>
<dbReference type="Proteomes" id="UP001152795">
    <property type="component" value="Unassembled WGS sequence"/>
</dbReference>
<feature type="domain" description="Myb/SANT-like DNA-binding" evidence="2">
    <location>
        <begin position="117"/>
        <end position="180"/>
    </location>
</feature>
<dbReference type="InterPro" id="IPR044822">
    <property type="entry name" value="Myb_DNA-bind_4"/>
</dbReference>
<comment type="caution">
    <text evidence="3">The sequence shown here is derived from an EMBL/GenBank/DDBJ whole genome shotgun (WGS) entry which is preliminary data.</text>
</comment>
<protein>
    <recommendedName>
        <fullName evidence="2">Myb/SANT-like DNA-binding domain-containing protein</fullName>
    </recommendedName>
</protein>
<feature type="compositionally biased region" description="Basic and acidic residues" evidence="1">
    <location>
        <begin position="250"/>
        <end position="280"/>
    </location>
</feature>
<dbReference type="InterPro" id="IPR044823">
    <property type="entry name" value="ASIL1/2-like"/>
</dbReference>
<dbReference type="EMBL" id="CACRXK020018025">
    <property type="protein sequence ID" value="CAB4031983.1"/>
    <property type="molecule type" value="Genomic_DNA"/>
</dbReference>
<feature type="region of interest" description="Disordered" evidence="1">
    <location>
        <begin position="170"/>
        <end position="305"/>
    </location>
</feature>
<proteinExistence type="predicted"/>
<evidence type="ECO:0000256" key="1">
    <source>
        <dbReference type="SAM" id="MobiDB-lite"/>
    </source>
</evidence>
<organism evidence="3 4">
    <name type="scientific">Paramuricea clavata</name>
    <name type="common">Red gorgonian</name>
    <name type="synonym">Violescent sea-whip</name>
    <dbReference type="NCBI Taxonomy" id="317549"/>
    <lineage>
        <taxon>Eukaryota</taxon>
        <taxon>Metazoa</taxon>
        <taxon>Cnidaria</taxon>
        <taxon>Anthozoa</taxon>
        <taxon>Octocorallia</taxon>
        <taxon>Malacalcyonacea</taxon>
        <taxon>Plexauridae</taxon>
        <taxon>Paramuricea</taxon>
    </lineage>
</organism>
<feature type="compositionally biased region" description="Low complexity" evidence="1">
    <location>
        <begin position="91"/>
        <end position="112"/>
    </location>
</feature>
<feature type="region of interest" description="Disordered" evidence="1">
    <location>
        <begin position="91"/>
        <end position="121"/>
    </location>
</feature>
<dbReference type="PANTHER" id="PTHR31307">
    <property type="entry name" value="TRIHELIX TRANSCRIPTION FACTOR ASIL2"/>
    <property type="match status" value="1"/>
</dbReference>
<dbReference type="PANTHER" id="PTHR31307:SF4">
    <property type="entry name" value="TRIHELIX TRANSCRIPTION FACTOR ASIL2"/>
    <property type="match status" value="1"/>
</dbReference>
<sequence>MSQLQCSGGLQDGHNDQNEAAAYMHSNPFRVDKNVARVMPLNPNWMFTHQQQQAQYYPYFPYVLRRAHFPSASTNIALSVSTSLDIAAHENSSCSNSAPSTSANNTNSNPNNGAKTSNKWSEAQTSVLVNKWKERIDELAMETWHNIVRAVCNVGTLRTAKQCKDKIRNLKLAHKTQRPTTRPDDHTKPVPTTTLLMKFSVCGPSGQMNDSESEEESDDSLLPGESDSESSPSSAKRQTKWSRKRKRRKAKEEPKKKRGAEKESEERQSNNRDDRFDREAGGNAELPDGNDGEGTETCRRFTGQA</sequence>
<evidence type="ECO:0000313" key="4">
    <source>
        <dbReference type="Proteomes" id="UP001152795"/>
    </source>
</evidence>
<accession>A0A7D9LK34</accession>